<sequence>MRIVEVRAKTVRVETSMFNARGSRVNSAATVLAAITDVVRGGRPVIGFSYSATGFQPPTHQLNERFIPKLLQMKEDELNIDPRHFDPAATLQALKKGEKLGGDGERATAVGTIECAVWDAVAKLAQAPAYKLIADRYNGGRLAGKVECYVGGGWYSPGKGPDALRDEVKKYLDMGYRTVKIKVGGLPLAEDLKRVDAALAVVGDPKRLAVDANSGIGPERRPEFANALKGYGLRWFEEPTHPNDYQGNAEFIAMYGNPVATGENQFSLEELRNLARYGGMRPGTDLLQWDIPHAYGIHEAANIIGMLAGFGWSPASMIPHGGNQISLNASAAFGFGACEAYPDVFGVLSGYADGLEVVDGHLTIGHWEGFGFEGQAGLFSKMKELVPEHY</sequence>
<gene>
    <name evidence="5" type="ORF">GCM10023144_35180</name>
</gene>
<dbReference type="Gene3D" id="3.30.390.10">
    <property type="entry name" value="Enolase-like, N-terminal domain"/>
    <property type="match status" value="1"/>
</dbReference>
<dbReference type="InterPro" id="IPR013342">
    <property type="entry name" value="Mandelate_racemase_C"/>
</dbReference>
<dbReference type="SUPFAM" id="SSF54826">
    <property type="entry name" value="Enolase N-terminal domain-like"/>
    <property type="match status" value="1"/>
</dbReference>
<dbReference type="InterPro" id="IPR034611">
    <property type="entry name" value="D-tartrate_dehydratase"/>
</dbReference>
<evidence type="ECO:0000256" key="3">
    <source>
        <dbReference type="ARBA" id="ARBA00022842"/>
    </source>
</evidence>
<dbReference type="SFLD" id="SFLDF00118">
    <property type="entry name" value="D-tartrate_dehydratase"/>
    <property type="match status" value="1"/>
</dbReference>
<feature type="domain" description="Mandelate racemase/muconate lactonizing enzyme C-terminal" evidence="4">
    <location>
        <begin position="161"/>
        <end position="258"/>
    </location>
</feature>
<keyword evidence="3" id="KW-0460">Magnesium</keyword>
<evidence type="ECO:0000256" key="1">
    <source>
        <dbReference type="ARBA" id="ARBA00001946"/>
    </source>
</evidence>
<keyword evidence="6" id="KW-1185">Reference proteome</keyword>
<dbReference type="Pfam" id="PF13378">
    <property type="entry name" value="MR_MLE_C"/>
    <property type="match status" value="1"/>
</dbReference>
<name>A0ABP8HEM9_9BURK</name>
<keyword evidence="2" id="KW-0479">Metal-binding</keyword>
<reference evidence="6" key="1">
    <citation type="journal article" date="2019" name="Int. J. Syst. Evol. Microbiol.">
        <title>The Global Catalogue of Microorganisms (GCM) 10K type strain sequencing project: providing services to taxonomists for standard genome sequencing and annotation.</title>
        <authorList>
            <consortium name="The Broad Institute Genomics Platform"/>
            <consortium name="The Broad Institute Genome Sequencing Center for Infectious Disease"/>
            <person name="Wu L."/>
            <person name="Ma J."/>
        </authorList>
    </citation>
    <scope>NUCLEOTIDE SEQUENCE [LARGE SCALE GENOMIC DNA]</scope>
    <source>
        <strain evidence="6">JCM 17666</strain>
    </source>
</reference>
<dbReference type="PANTHER" id="PTHR13794">
    <property type="entry name" value="ENOLASE SUPERFAMILY, MANDELATE RACEMASE"/>
    <property type="match status" value="1"/>
</dbReference>
<evidence type="ECO:0000259" key="4">
    <source>
        <dbReference type="SMART" id="SM00922"/>
    </source>
</evidence>
<comment type="cofactor">
    <cofactor evidence="1">
        <name>Mg(2+)</name>
        <dbReference type="ChEBI" id="CHEBI:18420"/>
    </cofactor>
</comment>
<dbReference type="EMBL" id="BAABFO010000019">
    <property type="protein sequence ID" value="GAA4338314.1"/>
    <property type="molecule type" value="Genomic_DNA"/>
</dbReference>
<comment type="caution">
    <text evidence="5">The sequence shown here is derived from an EMBL/GenBank/DDBJ whole genome shotgun (WGS) entry which is preliminary data.</text>
</comment>
<dbReference type="SFLD" id="SFLDG00179">
    <property type="entry name" value="mandelate_racemase"/>
    <property type="match status" value="1"/>
</dbReference>
<dbReference type="PANTHER" id="PTHR13794:SF58">
    <property type="entry name" value="MITOCHONDRIAL ENOLASE SUPERFAMILY MEMBER 1"/>
    <property type="match status" value="1"/>
</dbReference>
<dbReference type="InterPro" id="IPR046945">
    <property type="entry name" value="RHMD-like"/>
</dbReference>
<dbReference type="InterPro" id="IPR029017">
    <property type="entry name" value="Enolase-like_N"/>
</dbReference>
<dbReference type="RefSeq" id="WP_345251185.1">
    <property type="nucleotide sequence ID" value="NZ_BAABFO010000019.1"/>
</dbReference>
<organism evidence="5 6">
    <name type="scientific">Pigmentiphaga soli</name>
    <dbReference type="NCBI Taxonomy" id="1007095"/>
    <lineage>
        <taxon>Bacteria</taxon>
        <taxon>Pseudomonadati</taxon>
        <taxon>Pseudomonadota</taxon>
        <taxon>Betaproteobacteria</taxon>
        <taxon>Burkholderiales</taxon>
        <taxon>Alcaligenaceae</taxon>
        <taxon>Pigmentiphaga</taxon>
    </lineage>
</organism>
<protein>
    <submittedName>
        <fullName evidence="5">Mandelate racemase/muconate lactonizing enzyme family protein</fullName>
    </submittedName>
</protein>
<proteinExistence type="predicted"/>
<dbReference type="InterPro" id="IPR029065">
    <property type="entry name" value="Enolase_C-like"/>
</dbReference>
<accession>A0ABP8HEM9</accession>
<evidence type="ECO:0000313" key="5">
    <source>
        <dbReference type="EMBL" id="GAA4338314.1"/>
    </source>
</evidence>
<dbReference type="SFLD" id="SFLDS00001">
    <property type="entry name" value="Enolase"/>
    <property type="match status" value="1"/>
</dbReference>
<evidence type="ECO:0000256" key="2">
    <source>
        <dbReference type="ARBA" id="ARBA00022723"/>
    </source>
</evidence>
<dbReference type="SUPFAM" id="SSF51604">
    <property type="entry name" value="Enolase C-terminal domain-like"/>
    <property type="match status" value="1"/>
</dbReference>
<dbReference type="InterPro" id="IPR036849">
    <property type="entry name" value="Enolase-like_C_sf"/>
</dbReference>
<dbReference type="Proteomes" id="UP001501671">
    <property type="component" value="Unassembled WGS sequence"/>
</dbReference>
<dbReference type="Gene3D" id="3.20.20.120">
    <property type="entry name" value="Enolase-like C-terminal domain"/>
    <property type="match status" value="1"/>
</dbReference>
<dbReference type="SMART" id="SM00922">
    <property type="entry name" value="MR_MLE"/>
    <property type="match status" value="1"/>
</dbReference>
<evidence type="ECO:0000313" key="6">
    <source>
        <dbReference type="Proteomes" id="UP001501671"/>
    </source>
</evidence>